<evidence type="ECO:0000256" key="2">
    <source>
        <dbReference type="ARBA" id="ARBA00023002"/>
    </source>
</evidence>
<evidence type="ECO:0000256" key="3">
    <source>
        <dbReference type="PIRSR" id="PIRSR000106-1"/>
    </source>
</evidence>
<proteinExistence type="inferred from homology"/>
<evidence type="ECO:0000259" key="6">
    <source>
        <dbReference type="SMART" id="SM00919"/>
    </source>
</evidence>
<feature type="domain" description="Malic enzyme NAD-binding" evidence="6">
    <location>
        <begin position="160"/>
        <end position="383"/>
    </location>
</feature>
<dbReference type="EMBL" id="JASCXW010000025">
    <property type="protein sequence ID" value="MDI6453357.1"/>
    <property type="molecule type" value="Genomic_DNA"/>
</dbReference>
<dbReference type="CDD" id="cd05311">
    <property type="entry name" value="NAD_bind_2_malic_enz"/>
    <property type="match status" value="1"/>
</dbReference>
<accession>A0AAW6UA98</accession>
<feature type="active site" description="Proton acceptor" evidence="3">
    <location>
        <position position="91"/>
    </location>
</feature>
<keyword evidence="5" id="KW-0479">Metal-binding</keyword>
<organism evidence="8 9">
    <name type="scientific">Peloplasma aerotolerans</name>
    <dbReference type="NCBI Taxonomy" id="3044389"/>
    <lineage>
        <taxon>Bacteria</taxon>
        <taxon>Bacillati</taxon>
        <taxon>Mycoplasmatota</taxon>
        <taxon>Mollicutes</taxon>
        <taxon>Acholeplasmatales</taxon>
        <taxon>Acholeplasmataceae</taxon>
        <taxon>Peloplasma</taxon>
    </lineage>
</organism>
<comment type="caution">
    <text evidence="8">The sequence shown here is derived from an EMBL/GenBank/DDBJ whole genome shotgun (WGS) entry which is preliminary data.</text>
</comment>
<dbReference type="PANTHER" id="PTHR43237">
    <property type="entry name" value="NADP-DEPENDENT MALIC ENZYME"/>
    <property type="match status" value="1"/>
</dbReference>
<feature type="domain" description="Malic enzyme N-terminal" evidence="7">
    <location>
        <begin position="15"/>
        <end position="148"/>
    </location>
</feature>
<dbReference type="Gene3D" id="3.40.50.10380">
    <property type="entry name" value="Malic enzyme, N-terminal domain"/>
    <property type="match status" value="1"/>
</dbReference>
<protein>
    <submittedName>
        <fullName evidence="8">NADP-dependent malic enzyme</fullName>
    </submittedName>
</protein>
<evidence type="ECO:0000256" key="4">
    <source>
        <dbReference type="PIRSR" id="PIRSR000106-2"/>
    </source>
</evidence>
<feature type="active site" description="Proton donor" evidence="3">
    <location>
        <position position="36"/>
    </location>
</feature>
<dbReference type="InterPro" id="IPR046346">
    <property type="entry name" value="Aminoacid_DH-like_N_sf"/>
</dbReference>
<keyword evidence="2" id="KW-0560">Oxidoreductase</keyword>
<dbReference type="InterPro" id="IPR037062">
    <property type="entry name" value="Malic_N_dom_sf"/>
</dbReference>
<gene>
    <name evidence="8" type="ORF">QJ521_07255</name>
</gene>
<dbReference type="PANTHER" id="PTHR43237:SF4">
    <property type="entry name" value="NADP-DEPENDENT MALIC ENZYME"/>
    <property type="match status" value="1"/>
</dbReference>
<dbReference type="GO" id="GO:0016616">
    <property type="term" value="F:oxidoreductase activity, acting on the CH-OH group of donors, NAD or NADP as acceptor"/>
    <property type="evidence" value="ECO:0007669"/>
    <property type="project" value="InterPro"/>
</dbReference>
<keyword evidence="9" id="KW-1185">Reference proteome</keyword>
<feature type="binding site" evidence="5">
    <location>
        <position position="159"/>
    </location>
    <ligand>
        <name>a divalent metal cation</name>
        <dbReference type="ChEBI" id="CHEBI:60240"/>
    </ligand>
</feature>
<name>A0AAW6UA98_9MOLU</name>
<dbReference type="InterPro" id="IPR001891">
    <property type="entry name" value="Malic_OxRdtase"/>
</dbReference>
<dbReference type="Gene3D" id="3.40.50.720">
    <property type="entry name" value="NAD(P)-binding Rossmann-like Domain"/>
    <property type="match status" value="1"/>
</dbReference>
<dbReference type="PIRSF" id="PIRSF000106">
    <property type="entry name" value="ME"/>
    <property type="match status" value="1"/>
</dbReference>
<dbReference type="AlphaFoldDB" id="A0AAW6UA98"/>
<dbReference type="InterPro" id="IPR036291">
    <property type="entry name" value="NAD(P)-bd_dom_sf"/>
</dbReference>
<evidence type="ECO:0000259" key="7">
    <source>
        <dbReference type="SMART" id="SM01274"/>
    </source>
</evidence>
<comment type="similarity">
    <text evidence="1">Belongs to the malic enzymes family.</text>
</comment>
<dbReference type="InterPro" id="IPR051674">
    <property type="entry name" value="Malate_Decarboxylase"/>
</dbReference>
<sequence length="391" mass="42253">MNYKEESIKLHRKMQGKIEMISRVKIRNKDDLSIVYSPGVAEPSLEIFKDNKLSYLYTRKHNTVAVITDGSAVLGLGNIGAQASMPVMEGKAVLFKLLGDVDAIPLCLDTQDTNEIIKTITILSKSFGGINLEDISAPRCFEIENALKKSCDIPIFHDDQHGTAIVVGAALLNALKLAEKKITHVKIVINGAGSAGTAIANFLISIGAQHIIVCDKFGILSKSDPTLSKAHRILSEKTNQEQLTGKLGVAMKDADVFIGVSVAGCVSKDMISSMNHKSIVFAMANPIPEILPEDAYDAGAYIVGTGSSKYSNQINNVLAFPGIFRGALDAHAKEITYDMMKAASLAIANSIQQKDLRTDYIIPDPLDKQVHQSIAKAVHDSALITKVEKTH</sequence>
<dbReference type="SMART" id="SM00919">
    <property type="entry name" value="Malic_M"/>
    <property type="match status" value="1"/>
</dbReference>
<evidence type="ECO:0000256" key="1">
    <source>
        <dbReference type="ARBA" id="ARBA00008785"/>
    </source>
</evidence>
<feature type="binding site" evidence="4">
    <location>
        <position position="285"/>
    </location>
    <ligand>
        <name>(S)-malate</name>
        <dbReference type="ChEBI" id="CHEBI:15589"/>
    </ligand>
</feature>
<dbReference type="RefSeq" id="WP_282839789.1">
    <property type="nucleotide sequence ID" value="NZ_JASCXW010000025.1"/>
</dbReference>
<dbReference type="SMART" id="SM01274">
    <property type="entry name" value="malic"/>
    <property type="match status" value="1"/>
</dbReference>
<evidence type="ECO:0000256" key="5">
    <source>
        <dbReference type="PIRSR" id="PIRSR000106-3"/>
    </source>
</evidence>
<comment type="cofactor">
    <cofactor evidence="5">
        <name>Mg(2+)</name>
        <dbReference type="ChEBI" id="CHEBI:18420"/>
    </cofactor>
    <cofactor evidence="5">
        <name>Mn(2+)</name>
        <dbReference type="ChEBI" id="CHEBI:29035"/>
    </cofactor>
    <text evidence="5">Divalent metal cations. Prefers magnesium or manganese.</text>
</comment>
<dbReference type="GO" id="GO:0046872">
    <property type="term" value="F:metal ion binding"/>
    <property type="evidence" value="ECO:0007669"/>
    <property type="project" value="UniProtKB-KW"/>
</dbReference>
<dbReference type="InterPro" id="IPR045213">
    <property type="entry name" value="Malic_NAD-bd_bact_type"/>
</dbReference>
<reference evidence="8" key="1">
    <citation type="submission" date="2023-05" db="EMBL/GenBank/DDBJ databases">
        <title>Mariniplasma microaerophilum sp. nov., a novel anaerobic mollicute isolated from terrestrial mud volcano, Taman Peninsula, Russia.</title>
        <authorList>
            <person name="Khomyakova M.A."/>
            <person name="Merkel A.Y."/>
            <person name="Slobodkin A.I."/>
        </authorList>
    </citation>
    <scope>NUCLEOTIDE SEQUENCE</scope>
    <source>
        <strain evidence="8">M4Ah</strain>
    </source>
</reference>
<dbReference type="FunFam" id="3.40.50.10380:FF:000003">
    <property type="entry name" value="NADP-dependent malic enzyme"/>
    <property type="match status" value="1"/>
</dbReference>
<evidence type="ECO:0000313" key="9">
    <source>
        <dbReference type="Proteomes" id="UP001431532"/>
    </source>
</evidence>
<evidence type="ECO:0000313" key="8">
    <source>
        <dbReference type="EMBL" id="MDI6453357.1"/>
    </source>
</evidence>
<dbReference type="SUPFAM" id="SSF51735">
    <property type="entry name" value="NAD(P)-binding Rossmann-fold domains"/>
    <property type="match status" value="1"/>
</dbReference>
<dbReference type="Pfam" id="PF03949">
    <property type="entry name" value="Malic_M"/>
    <property type="match status" value="1"/>
</dbReference>
<dbReference type="SUPFAM" id="SSF53223">
    <property type="entry name" value="Aminoacid dehydrogenase-like, N-terminal domain"/>
    <property type="match status" value="1"/>
</dbReference>
<feature type="binding site" evidence="4">
    <location>
        <position position="315"/>
    </location>
    <ligand>
        <name>(S)-malate</name>
        <dbReference type="ChEBI" id="CHEBI:15589"/>
    </ligand>
</feature>
<dbReference type="GO" id="GO:0051287">
    <property type="term" value="F:NAD binding"/>
    <property type="evidence" value="ECO:0007669"/>
    <property type="project" value="InterPro"/>
</dbReference>
<dbReference type="InterPro" id="IPR012302">
    <property type="entry name" value="Malic_NAD-bd"/>
</dbReference>
<dbReference type="InterPro" id="IPR012301">
    <property type="entry name" value="Malic_N_dom"/>
</dbReference>
<dbReference type="Proteomes" id="UP001431532">
    <property type="component" value="Unassembled WGS sequence"/>
</dbReference>
<dbReference type="Pfam" id="PF00390">
    <property type="entry name" value="malic"/>
    <property type="match status" value="1"/>
</dbReference>
<dbReference type="GO" id="GO:0004470">
    <property type="term" value="F:malic enzyme activity"/>
    <property type="evidence" value="ECO:0007669"/>
    <property type="project" value="InterPro"/>
</dbReference>
<feature type="binding site" evidence="5">
    <location>
        <position position="134"/>
    </location>
    <ligand>
        <name>a divalent metal cation</name>
        <dbReference type="ChEBI" id="CHEBI:60240"/>
    </ligand>
</feature>
<feature type="binding site" evidence="5">
    <location>
        <position position="133"/>
    </location>
    <ligand>
        <name>a divalent metal cation</name>
        <dbReference type="ChEBI" id="CHEBI:60240"/>
    </ligand>
</feature>